<organism evidence="1 2">
    <name type="scientific">Paralvinella palmiformis</name>
    <dbReference type="NCBI Taxonomy" id="53620"/>
    <lineage>
        <taxon>Eukaryota</taxon>
        <taxon>Metazoa</taxon>
        <taxon>Spiralia</taxon>
        <taxon>Lophotrochozoa</taxon>
        <taxon>Annelida</taxon>
        <taxon>Polychaeta</taxon>
        <taxon>Sedentaria</taxon>
        <taxon>Canalipalpata</taxon>
        <taxon>Terebellida</taxon>
        <taxon>Terebelliformia</taxon>
        <taxon>Alvinellidae</taxon>
        <taxon>Paralvinella</taxon>
    </lineage>
</organism>
<protein>
    <submittedName>
        <fullName evidence="1">Uncharacterized protein</fullName>
    </submittedName>
</protein>
<reference evidence="1" key="1">
    <citation type="journal article" date="2023" name="Mol. Biol. Evol.">
        <title>Third-Generation Sequencing Reveals the Adaptive Role of the Epigenome in Three Deep-Sea Polychaetes.</title>
        <authorList>
            <person name="Perez M."/>
            <person name="Aroh O."/>
            <person name="Sun Y."/>
            <person name="Lan Y."/>
            <person name="Juniper S.K."/>
            <person name="Young C.R."/>
            <person name="Angers B."/>
            <person name="Qian P.Y."/>
        </authorList>
    </citation>
    <scope>NUCLEOTIDE SEQUENCE</scope>
    <source>
        <strain evidence="1">P08H-3</strain>
    </source>
</reference>
<gene>
    <name evidence="1" type="ORF">LSH36_295g03092</name>
</gene>
<keyword evidence="2" id="KW-1185">Reference proteome</keyword>
<evidence type="ECO:0000313" key="2">
    <source>
        <dbReference type="Proteomes" id="UP001208570"/>
    </source>
</evidence>
<comment type="caution">
    <text evidence="1">The sequence shown here is derived from an EMBL/GenBank/DDBJ whole genome shotgun (WGS) entry which is preliminary data.</text>
</comment>
<dbReference type="AlphaFoldDB" id="A0AAD9JJS6"/>
<evidence type="ECO:0000313" key="1">
    <source>
        <dbReference type="EMBL" id="KAK2153495.1"/>
    </source>
</evidence>
<sequence length="414" mass="47915">MGYWLYNKGMTLRARAALRFIRCIYPDPVIPSPVDTSPWLNCNIVGHIPQSTEFKSRRGSTNDRTNRLQLIRNIRSRHFGLLSTQTRRAIRQKGFQDTIASIVNGLRDSDVPMSQLSTKQLKTDIAQVIKASLQKLVPENCRAYVTAELYLGFVKNNLEQEFDPTNPKNLYNFVFRWLTQDAVCLQYPGTPQSVATKYVNIYYGKYISCIEELSEKLGVLKGEELFFNKTTNYFKQLADGRLNSLTLRDLLTQLLANIRVLQINDVNCQDKDLDEELDKFRSLMADIGTELSVSFDFQSVVKFSNQQMKYLDYCLTHSYWESPRYDDLFQTGSLLMVEFFADHFAEVYFGRKERIAARMDSAEERGYWNERDRLILDDFIKSDVRTVLTHSWGKMPVCWVVLSQLYAATVIGSL</sequence>
<proteinExistence type="predicted"/>
<name>A0AAD9JJS6_9ANNE</name>
<dbReference type="EMBL" id="JAODUP010000295">
    <property type="protein sequence ID" value="KAK2153495.1"/>
    <property type="molecule type" value="Genomic_DNA"/>
</dbReference>
<dbReference type="Proteomes" id="UP001208570">
    <property type="component" value="Unassembled WGS sequence"/>
</dbReference>
<accession>A0AAD9JJS6</accession>